<dbReference type="KEGG" id="pyg:AWM70_07925"/>
<dbReference type="GO" id="GO:0005829">
    <property type="term" value="C:cytosol"/>
    <property type="evidence" value="ECO:0007669"/>
    <property type="project" value="TreeGrafter"/>
</dbReference>
<organism evidence="2 3">
    <name type="scientific">Paenibacillus yonginensis</name>
    <dbReference type="NCBI Taxonomy" id="1462996"/>
    <lineage>
        <taxon>Bacteria</taxon>
        <taxon>Bacillati</taxon>
        <taxon>Bacillota</taxon>
        <taxon>Bacilli</taxon>
        <taxon>Bacillales</taxon>
        <taxon>Paenibacillaceae</taxon>
        <taxon>Paenibacillus</taxon>
    </lineage>
</organism>
<dbReference type="CDD" id="cd19163">
    <property type="entry name" value="AKR_galDH"/>
    <property type="match status" value="1"/>
</dbReference>
<dbReference type="Pfam" id="PF00248">
    <property type="entry name" value="Aldo_ket_red"/>
    <property type="match status" value="1"/>
</dbReference>
<evidence type="ECO:0000313" key="3">
    <source>
        <dbReference type="Proteomes" id="UP000092573"/>
    </source>
</evidence>
<dbReference type="EMBL" id="CP014167">
    <property type="protein sequence ID" value="ANS74520.1"/>
    <property type="molecule type" value="Genomic_DNA"/>
</dbReference>
<dbReference type="AlphaFoldDB" id="A0A1B1MZB5"/>
<reference evidence="2 3" key="1">
    <citation type="submission" date="2016-01" db="EMBL/GenBank/DDBJ databases">
        <title>Complete Genome Sequence of Paenibacillus yonginensis DCY84, a novel Plant Growth-Promoting Bacteria with Elicitation of Induced Systemic Resistance.</title>
        <authorList>
            <person name="Kim Y.J."/>
            <person name="Yang D.C."/>
            <person name="Sukweenadhi J."/>
        </authorList>
    </citation>
    <scope>NUCLEOTIDE SEQUENCE [LARGE SCALE GENOMIC DNA]</scope>
    <source>
        <strain evidence="2 3">DCY84</strain>
    </source>
</reference>
<dbReference type="InterPro" id="IPR020471">
    <property type="entry name" value="AKR"/>
</dbReference>
<accession>A0A1B1MZB5</accession>
<evidence type="ECO:0000313" key="2">
    <source>
        <dbReference type="EMBL" id="ANS74520.1"/>
    </source>
</evidence>
<protein>
    <submittedName>
        <fullName evidence="2">Aldo/keto reductase</fullName>
    </submittedName>
</protein>
<feature type="domain" description="NADP-dependent oxidoreductase" evidence="1">
    <location>
        <begin position="16"/>
        <end position="291"/>
    </location>
</feature>
<dbReference type="Gene3D" id="3.20.20.100">
    <property type="entry name" value="NADP-dependent oxidoreductase domain"/>
    <property type="match status" value="1"/>
</dbReference>
<dbReference type="InterPro" id="IPR036812">
    <property type="entry name" value="NAD(P)_OxRdtase_dom_sf"/>
</dbReference>
<dbReference type="InterPro" id="IPR044479">
    <property type="entry name" value="LGALDH-like"/>
</dbReference>
<dbReference type="STRING" id="1462996.AWM70_07925"/>
<dbReference type="PANTHER" id="PTHR42686">
    <property type="entry name" value="GH17980P-RELATED"/>
    <property type="match status" value="1"/>
</dbReference>
<name>A0A1B1MZB5_9BACL</name>
<dbReference type="SUPFAM" id="SSF51430">
    <property type="entry name" value="NAD(P)-linked oxidoreductase"/>
    <property type="match status" value="1"/>
</dbReference>
<sequence length="322" mass="35761">MKFRKLGKTGLDVSVLSFGASSLGSVFRQTKEEESIRTVHAAIDSGMNYIDVSPYYGLTKAETVLGKAIHQLPRDKFLLSSKAGRYGESTFDFTSSRIFSSLEESLSRLQTDYLDILFLHDVEFVSPQIILEEAVPAMHELKKQGKIRYCGISGLPLQLFEQLLPQIDVDVILSYCHYSLNDTSLLSLLPLLHEKGIGLVNASPLSMGLLTTRDTADWHPAGARLKAICKQAAEHCASKGADIAKLAVQYSTSHEQIPTTLVSTANPRNIVQNAAWVDEPMDTELLHEVLEILKPIHNETWLSGLPQYNRHASQLERSDINL</sequence>
<dbReference type="PRINTS" id="PR00069">
    <property type="entry name" value="ALDKETRDTASE"/>
</dbReference>
<dbReference type="InterPro" id="IPR023210">
    <property type="entry name" value="NADP_OxRdtase_dom"/>
</dbReference>
<proteinExistence type="predicted"/>
<dbReference type="OrthoDB" id="9773828at2"/>
<dbReference type="RefSeq" id="WP_068695269.1">
    <property type="nucleotide sequence ID" value="NZ_CP014167.1"/>
</dbReference>
<dbReference type="Proteomes" id="UP000092573">
    <property type="component" value="Chromosome"/>
</dbReference>
<dbReference type="GO" id="GO:0010349">
    <property type="term" value="F:L-galactose dehydrogenase activity"/>
    <property type="evidence" value="ECO:0007669"/>
    <property type="project" value="InterPro"/>
</dbReference>
<keyword evidence="3" id="KW-1185">Reference proteome</keyword>
<dbReference type="PANTHER" id="PTHR42686:SF1">
    <property type="entry name" value="GH17980P-RELATED"/>
    <property type="match status" value="1"/>
</dbReference>
<evidence type="ECO:0000259" key="1">
    <source>
        <dbReference type="Pfam" id="PF00248"/>
    </source>
</evidence>
<gene>
    <name evidence="2" type="ORF">AWM70_07925</name>
</gene>